<feature type="transmembrane region" description="Helical" evidence="6">
    <location>
        <begin position="760"/>
        <end position="777"/>
    </location>
</feature>
<evidence type="ECO:0000256" key="5">
    <source>
        <dbReference type="SAM" id="MobiDB-lite"/>
    </source>
</evidence>
<keyword evidence="2 6" id="KW-0812">Transmembrane</keyword>
<dbReference type="STRING" id="1230097.A0A423WT00"/>
<dbReference type="GO" id="GO:0015087">
    <property type="term" value="F:cobalt ion transmembrane transporter activity"/>
    <property type="evidence" value="ECO:0007669"/>
    <property type="project" value="TreeGrafter"/>
</dbReference>
<dbReference type="InParanoid" id="A0A423WT00"/>
<gene>
    <name evidence="7" type="ORF">VPNG_07517</name>
</gene>
<dbReference type="EMBL" id="LKEB01000042">
    <property type="protein sequence ID" value="ROW06351.1"/>
    <property type="molecule type" value="Genomic_DNA"/>
</dbReference>
<name>A0A423WT00_9PEZI</name>
<dbReference type="GO" id="GO:0016020">
    <property type="term" value="C:membrane"/>
    <property type="evidence" value="ECO:0007669"/>
    <property type="project" value="UniProtKB-SubCell"/>
</dbReference>
<dbReference type="Proteomes" id="UP000285146">
    <property type="component" value="Unassembled WGS sequence"/>
</dbReference>
<evidence type="ECO:0000313" key="8">
    <source>
        <dbReference type="Proteomes" id="UP000285146"/>
    </source>
</evidence>
<feature type="transmembrane region" description="Helical" evidence="6">
    <location>
        <begin position="716"/>
        <end position="739"/>
    </location>
</feature>
<dbReference type="PANTHER" id="PTHR47685:SF1">
    <property type="entry name" value="MAGNESIUM TRANSPORT PROTEIN CORA"/>
    <property type="match status" value="1"/>
</dbReference>
<feature type="region of interest" description="Disordered" evidence="5">
    <location>
        <begin position="219"/>
        <end position="245"/>
    </location>
</feature>
<keyword evidence="8" id="KW-1185">Reference proteome</keyword>
<evidence type="ECO:0000256" key="6">
    <source>
        <dbReference type="SAM" id="Phobius"/>
    </source>
</evidence>
<dbReference type="Pfam" id="PF01544">
    <property type="entry name" value="CorA"/>
    <property type="match status" value="1"/>
</dbReference>
<dbReference type="InterPro" id="IPR002523">
    <property type="entry name" value="MgTranspt_CorA/ZnTranspt_ZntB"/>
</dbReference>
<dbReference type="PANTHER" id="PTHR47685">
    <property type="entry name" value="MAGNESIUM TRANSPORT PROTEIN CORA"/>
    <property type="match status" value="1"/>
</dbReference>
<dbReference type="GO" id="GO:0015095">
    <property type="term" value="F:magnesium ion transmembrane transporter activity"/>
    <property type="evidence" value="ECO:0007669"/>
    <property type="project" value="TreeGrafter"/>
</dbReference>
<evidence type="ECO:0000313" key="7">
    <source>
        <dbReference type="EMBL" id="ROW06351.1"/>
    </source>
</evidence>
<organism evidence="7 8">
    <name type="scientific">Cytospora leucostoma</name>
    <dbReference type="NCBI Taxonomy" id="1230097"/>
    <lineage>
        <taxon>Eukaryota</taxon>
        <taxon>Fungi</taxon>
        <taxon>Dikarya</taxon>
        <taxon>Ascomycota</taxon>
        <taxon>Pezizomycotina</taxon>
        <taxon>Sordariomycetes</taxon>
        <taxon>Sordariomycetidae</taxon>
        <taxon>Diaporthales</taxon>
        <taxon>Cytosporaceae</taxon>
        <taxon>Cytospora</taxon>
    </lineage>
</organism>
<evidence type="ECO:0000256" key="1">
    <source>
        <dbReference type="ARBA" id="ARBA00004141"/>
    </source>
</evidence>
<feature type="region of interest" description="Disordered" evidence="5">
    <location>
        <begin position="307"/>
        <end position="338"/>
    </location>
</feature>
<dbReference type="InterPro" id="IPR050829">
    <property type="entry name" value="CorA_MIT"/>
</dbReference>
<dbReference type="AlphaFoldDB" id="A0A423WT00"/>
<keyword evidence="3 6" id="KW-1133">Transmembrane helix</keyword>
<proteinExistence type="predicted"/>
<keyword evidence="4 6" id="KW-0472">Membrane</keyword>
<evidence type="ECO:0000256" key="2">
    <source>
        <dbReference type="ARBA" id="ARBA00022692"/>
    </source>
</evidence>
<reference evidence="7 8" key="1">
    <citation type="submission" date="2015-09" db="EMBL/GenBank/DDBJ databases">
        <title>Host preference determinants of Valsa canker pathogens revealed by comparative genomics.</title>
        <authorList>
            <person name="Yin Z."/>
            <person name="Huang L."/>
        </authorList>
    </citation>
    <scope>NUCLEOTIDE SEQUENCE [LARGE SCALE GENOMIC DNA]</scope>
    <source>
        <strain evidence="7 8">SXYLt</strain>
    </source>
</reference>
<dbReference type="InterPro" id="IPR045863">
    <property type="entry name" value="CorA_TM1_TM2"/>
</dbReference>
<dbReference type="GO" id="GO:0015099">
    <property type="term" value="F:nickel cation transmembrane transporter activity"/>
    <property type="evidence" value="ECO:0007669"/>
    <property type="project" value="TreeGrafter"/>
</dbReference>
<evidence type="ECO:0000256" key="4">
    <source>
        <dbReference type="ARBA" id="ARBA00023136"/>
    </source>
</evidence>
<dbReference type="Gene3D" id="1.20.58.340">
    <property type="entry name" value="Magnesium transport protein CorA, transmembrane region"/>
    <property type="match status" value="1"/>
</dbReference>
<accession>A0A423WT00</accession>
<dbReference type="SUPFAM" id="SSF144083">
    <property type="entry name" value="Magnesium transport protein CorA, transmembrane region"/>
    <property type="match status" value="1"/>
</dbReference>
<evidence type="ECO:0000256" key="3">
    <source>
        <dbReference type="ARBA" id="ARBA00022989"/>
    </source>
</evidence>
<sequence>MSADLFKFLPRMEDHDIIPTCLSAERHKPHNFMLHYFGCEQFFQREEYLMSLRTDQVKQVNAKLRQIQYLRAALTNDLGEGRRFIHNLTDSIQQWRGTKDFQEGIGRVRELRTMHFALNGNTQREVDTSDRRRQAVYNPDVDTNAYIMRFRDGKLVSTIDDPRFQEQYPCYRISVEDLIQNDQAKNPLIPPKDTINYIHFPANNMLWAERAITNYFKERPVSGPVSGPEKPLPRSSSDNIPDDDEERKDSIALFMPYLHWDTARHQSKLSEALHKEDERYMKERRKNEQTSGGIRVRQRGLQLLHARSKQPGTALRLENRPKGLELPHAAAGPKPPKRSATGVFANIMKRHGRFGKLPLWSAFATDRAGRLIAGTELGQVLFDAAMMLEALVSYQETSLIRKYLHNDPPLHPRRTLEQTNEWTLGLSWHASARDQVVHRATRPKQLDLSSADPSSSEWRDLTRKIPRVMMIDQLWMWILDDQTIITCFPDHGDFNGLSHLKAPGIHKSIRESIMKSRKGHIHSVFDLSMVIFGEIHISKASMGGISVSPNEDLIHIMQIFRQAIGNVARKHSFGAEQYWEWARIFSRLAHTELNNGMSDLIVPFLDIGKEGELQGQIKSVVRDLDIMLRITIDQKDIFEKYEKAVAHMAQSFNPIDMEPMHAETKSNIDVLEDMRKSAGDISASLDYLISLKQQQVTVVQAWQSVKQGEDNQKQNVTLLVFTVVTVVFLPMSFISSVFGMNNKEIAGMEAPMSLADQFKLLFPISLGIVAITYYMAFGSPSTMSRDAFRWLYIKCGMYRFFAPGDLHLSSFMSSFRGRSKKKEAAQEWERRRSEQLAKDAQDRRIATRRAAVVDHRQPSDAIPPDTPVDVQHPQQFQQTGMLAVYQKMHNAAGKRRTETIEMV</sequence>
<dbReference type="OrthoDB" id="341259at2759"/>
<protein>
    <submittedName>
        <fullName evidence="7">Uncharacterized protein</fullName>
    </submittedName>
</protein>
<comment type="subcellular location">
    <subcellularLocation>
        <location evidence="1">Membrane</location>
        <topology evidence="1">Multi-pass membrane protein</topology>
    </subcellularLocation>
</comment>
<comment type="caution">
    <text evidence="7">The sequence shown here is derived from an EMBL/GenBank/DDBJ whole genome shotgun (WGS) entry which is preliminary data.</text>
</comment>